<evidence type="ECO:0000256" key="1">
    <source>
        <dbReference type="SAM" id="MobiDB-lite"/>
    </source>
</evidence>
<sequence>MLHHYGGRVWLQPAGDSGDGMVETQPVRKRVAGSRRAVGSPAGPHAHGAVGSSGVSKAPAAAPLLSSPASTSTRSMGQVEGVGGSMAAGFRLEISPSKRVSLATRLSARSMITKDATYFELSVEKAAKALASAAGQGLFIIPGLTHGDIVRSSSEKVPDEFKWDMAEEFCIAEVMQGLFKQFGTLPAPYNAYQRFKTLINEWV</sequence>
<gene>
    <name evidence="2" type="ORF">HaLaN_32467</name>
</gene>
<reference evidence="2 3" key="1">
    <citation type="submission" date="2020-02" db="EMBL/GenBank/DDBJ databases">
        <title>Draft genome sequence of Haematococcus lacustris strain NIES-144.</title>
        <authorList>
            <person name="Morimoto D."/>
            <person name="Nakagawa S."/>
            <person name="Yoshida T."/>
            <person name="Sawayama S."/>
        </authorList>
    </citation>
    <scope>NUCLEOTIDE SEQUENCE [LARGE SCALE GENOMIC DNA]</scope>
    <source>
        <strain evidence="2 3">NIES-144</strain>
    </source>
</reference>
<feature type="region of interest" description="Disordered" evidence="1">
    <location>
        <begin position="30"/>
        <end position="80"/>
    </location>
</feature>
<organism evidence="2 3">
    <name type="scientific">Haematococcus lacustris</name>
    <name type="common">Green alga</name>
    <name type="synonym">Haematococcus pluvialis</name>
    <dbReference type="NCBI Taxonomy" id="44745"/>
    <lineage>
        <taxon>Eukaryota</taxon>
        <taxon>Viridiplantae</taxon>
        <taxon>Chlorophyta</taxon>
        <taxon>core chlorophytes</taxon>
        <taxon>Chlorophyceae</taxon>
        <taxon>CS clade</taxon>
        <taxon>Chlamydomonadales</taxon>
        <taxon>Haematococcaceae</taxon>
        <taxon>Haematococcus</taxon>
    </lineage>
</organism>
<evidence type="ECO:0000313" key="2">
    <source>
        <dbReference type="EMBL" id="GFH33143.1"/>
    </source>
</evidence>
<feature type="compositionally biased region" description="Low complexity" evidence="1">
    <location>
        <begin position="58"/>
        <end position="73"/>
    </location>
</feature>
<feature type="non-terminal residue" evidence="2">
    <location>
        <position position="203"/>
    </location>
</feature>
<protein>
    <submittedName>
        <fullName evidence="2">Uncharacterized protein</fullName>
    </submittedName>
</protein>
<proteinExistence type="predicted"/>
<dbReference type="AlphaFoldDB" id="A0A6A0ALH2"/>
<comment type="caution">
    <text evidence="2">The sequence shown here is derived from an EMBL/GenBank/DDBJ whole genome shotgun (WGS) entry which is preliminary data.</text>
</comment>
<dbReference type="Proteomes" id="UP000485058">
    <property type="component" value="Unassembled WGS sequence"/>
</dbReference>
<evidence type="ECO:0000313" key="3">
    <source>
        <dbReference type="Proteomes" id="UP000485058"/>
    </source>
</evidence>
<name>A0A6A0ALH2_HAELA</name>
<keyword evidence="3" id="KW-1185">Reference proteome</keyword>
<feature type="non-terminal residue" evidence="2">
    <location>
        <position position="1"/>
    </location>
</feature>
<accession>A0A6A0ALH2</accession>
<dbReference type="EMBL" id="BLLF01007846">
    <property type="protein sequence ID" value="GFH33143.1"/>
    <property type="molecule type" value="Genomic_DNA"/>
</dbReference>